<keyword evidence="12" id="KW-1185">Reference proteome</keyword>
<protein>
    <recommendedName>
        <fullName evidence="2">histidine kinase</fullName>
        <ecNumber evidence="2">2.7.13.3</ecNumber>
    </recommendedName>
</protein>
<dbReference type="GO" id="GO:0000155">
    <property type="term" value="F:phosphorelay sensor kinase activity"/>
    <property type="evidence" value="ECO:0007669"/>
    <property type="project" value="InterPro"/>
</dbReference>
<dbReference type="GO" id="GO:0046983">
    <property type="term" value="F:protein dimerization activity"/>
    <property type="evidence" value="ECO:0007669"/>
    <property type="project" value="InterPro"/>
</dbReference>
<feature type="region of interest" description="Disordered" evidence="9">
    <location>
        <begin position="1"/>
        <end position="40"/>
    </location>
</feature>
<dbReference type="InterPro" id="IPR036890">
    <property type="entry name" value="HATPase_C_sf"/>
</dbReference>
<dbReference type="Pfam" id="PF07730">
    <property type="entry name" value="HisKA_3"/>
    <property type="match status" value="1"/>
</dbReference>
<organism evidence="11 12">
    <name type="scientific">Streptomyces humidus</name>
    <dbReference type="NCBI Taxonomy" id="52259"/>
    <lineage>
        <taxon>Bacteria</taxon>
        <taxon>Bacillati</taxon>
        <taxon>Actinomycetota</taxon>
        <taxon>Actinomycetes</taxon>
        <taxon>Kitasatosporales</taxon>
        <taxon>Streptomycetaceae</taxon>
        <taxon>Streptomyces</taxon>
    </lineage>
</organism>
<dbReference type="AlphaFoldDB" id="A0A918LB39"/>
<dbReference type="PANTHER" id="PTHR24421:SF10">
    <property type="entry name" value="NITRATE_NITRITE SENSOR PROTEIN NARQ"/>
    <property type="match status" value="1"/>
</dbReference>
<dbReference type="SUPFAM" id="SSF55874">
    <property type="entry name" value="ATPase domain of HSP90 chaperone/DNA topoisomerase II/histidine kinase"/>
    <property type="match status" value="1"/>
</dbReference>
<dbReference type="GO" id="GO:0005524">
    <property type="term" value="F:ATP binding"/>
    <property type="evidence" value="ECO:0007669"/>
    <property type="project" value="UniProtKB-KW"/>
</dbReference>
<dbReference type="Gene3D" id="3.30.565.10">
    <property type="entry name" value="Histidine kinase-like ATPase, C-terminal domain"/>
    <property type="match status" value="1"/>
</dbReference>
<evidence type="ECO:0000256" key="6">
    <source>
        <dbReference type="ARBA" id="ARBA00022777"/>
    </source>
</evidence>
<accession>A0A918LB39</accession>
<reference evidence="11" key="1">
    <citation type="journal article" date="2014" name="Int. J. Syst. Evol. Microbiol.">
        <title>Complete genome sequence of Corynebacterium casei LMG S-19264T (=DSM 44701T), isolated from a smear-ripened cheese.</title>
        <authorList>
            <consortium name="US DOE Joint Genome Institute (JGI-PGF)"/>
            <person name="Walter F."/>
            <person name="Albersmeier A."/>
            <person name="Kalinowski J."/>
            <person name="Ruckert C."/>
        </authorList>
    </citation>
    <scope>NUCLEOTIDE SEQUENCE</scope>
    <source>
        <strain evidence="11">JCM 4386</strain>
    </source>
</reference>
<dbReference type="InterPro" id="IPR011712">
    <property type="entry name" value="Sig_transdc_His_kin_sub3_dim/P"/>
</dbReference>
<keyword evidence="8" id="KW-0902">Two-component regulatory system</keyword>
<dbReference type="InterPro" id="IPR050482">
    <property type="entry name" value="Sensor_HK_TwoCompSys"/>
</dbReference>
<reference evidence="11" key="2">
    <citation type="submission" date="2020-09" db="EMBL/GenBank/DDBJ databases">
        <authorList>
            <person name="Sun Q."/>
            <person name="Ohkuma M."/>
        </authorList>
    </citation>
    <scope>NUCLEOTIDE SEQUENCE</scope>
    <source>
        <strain evidence="11">JCM 4386</strain>
    </source>
</reference>
<dbReference type="CDD" id="cd16917">
    <property type="entry name" value="HATPase_UhpB-NarQ-NarX-like"/>
    <property type="match status" value="1"/>
</dbReference>
<gene>
    <name evidence="11" type="ORF">GCM10010269_75030</name>
</gene>
<evidence type="ECO:0000256" key="4">
    <source>
        <dbReference type="ARBA" id="ARBA00022679"/>
    </source>
</evidence>
<evidence type="ECO:0000256" key="5">
    <source>
        <dbReference type="ARBA" id="ARBA00022741"/>
    </source>
</evidence>
<dbReference type="SMART" id="SM00387">
    <property type="entry name" value="HATPase_c"/>
    <property type="match status" value="1"/>
</dbReference>
<dbReference type="EMBL" id="BMTL01000046">
    <property type="protein sequence ID" value="GGS25326.1"/>
    <property type="molecule type" value="Genomic_DNA"/>
</dbReference>
<dbReference type="EC" id="2.7.13.3" evidence="2"/>
<sequence>MAIPTDTPPNSRSPVPTPPKTGERPAPHLEPYAMTSPPPVTWTSGLEPEVLIGRSRLGDAEYRSVVRLLTWLGRVTQAGEARPWVWRWAVPLGCALLGIKSVVNAPDGSGPDWAAMLVVNLAVTIPLLWRARWPLPVFAFLTLVLTLDNLLHIQTEASFGLVAVLYNVGRFGTLTEAAVVAGVTVTQTIVTAVWAAPGSGVFNGLAVDRGLWPAVVAVTAVTALGLTGKLVQAYIAALQEYAAHLQVERDQRAKLAAAQERARVAREMHDILGHTLAVIVGLAGSAAGLAEAKPQRGAETLRIIADSGRGALAELRRLLSVIGDEGEATTDKPLAPQPGLSDLEPLLDRVRAAGPIVTLHAEGELDHLAGGLQLAVYRIVQEALTNTLKHSAADTTVHVTLAADDAIHVTVKDTGPPRTPGTGGQSYDGRGLLGMRERAALYGGTVTTGPNADGGWTVHARLVPDTPTASMESHPA</sequence>
<dbReference type="Proteomes" id="UP000606194">
    <property type="component" value="Unassembled WGS sequence"/>
</dbReference>
<evidence type="ECO:0000259" key="10">
    <source>
        <dbReference type="SMART" id="SM00387"/>
    </source>
</evidence>
<keyword evidence="4" id="KW-0808">Transferase</keyword>
<evidence type="ECO:0000256" key="2">
    <source>
        <dbReference type="ARBA" id="ARBA00012438"/>
    </source>
</evidence>
<dbReference type="InterPro" id="IPR003594">
    <property type="entry name" value="HATPase_dom"/>
</dbReference>
<evidence type="ECO:0000256" key="7">
    <source>
        <dbReference type="ARBA" id="ARBA00022840"/>
    </source>
</evidence>
<dbReference type="PANTHER" id="PTHR24421">
    <property type="entry name" value="NITRATE/NITRITE SENSOR PROTEIN NARX-RELATED"/>
    <property type="match status" value="1"/>
</dbReference>
<keyword evidence="5" id="KW-0547">Nucleotide-binding</keyword>
<comment type="caution">
    <text evidence="11">The sequence shown here is derived from an EMBL/GenBank/DDBJ whole genome shotgun (WGS) entry which is preliminary data.</text>
</comment>
<evidence type="ECO:0000256" key="3">
    <source>
        <dbReference type="ARBA" id="ARBA00022553"/>
    </source>
</evidence>
<keyword evidence="6 11" id="KW-0418">Kinase</keyword>
<dbReference type="GO" id="GO:0016020">
    <property type="term" value="C:membrane"/>
    <property type="evidence" value="ECO:0007669"/>
    <property type="project" value="InterPro"/>
</dbReference>
<feature type="region of interest" description="Disordered" evidence="9">
    <location>
        <begin position="411"/>
        <end position="430"/>
    </location>
</feature>
<feature type="domain" description="Histidine kinase/HSP90-like ATPase" evidence="10">
    <location>
        <begin position="371"/>
        <end position="466"/>
    </location>
</feature>
<keyword evidence="7" id="KW-0067">ATP-binding</keyword>
<name>A0A918LB39_9ACTN</name>
<evidence type="ECO:0000313" key="11">
    <source>
        <dbReference type="EMBL" id="GGS25326.1"/>
    </source>
</evidence>
<dbReference type="Pfam" id="PF02518">
    <property type="entry name" value="HATPase_c"/>
    <property type="match status" value="1"/>
</dbReference>
<dbReference type="Gene3D" id="1.20.5.1930">
    <property type="match status" value="1"/>
</dbReference>
<evidence type="ECO:0000256" key="8">
    <source>
        <dbReference type="ARBA" id="ARBA00023012"/>
    </source>
</evidence>
<proteinExistence type="predicted"/>
<evidence type="ECO:0000256" key="9">
    <source>
        <dbReference type="SAM" id="MobiDB-lite"/>
    </source>
</evidence>
<evidence type="ECO:0000256" key="1">
    <source>
        <dbReference type="ARBA" id="ARBA00000085"/>
    </source>
</evidence>
<comment type="catalytic activity">
    <reaction evidence="1">
        <text>ATP + protein L-histidine = ADP + protein N-phospho-L-histidine.</text>
        <dbReference type="EC" id="2.7.13.3"/>
    </reaction>
</comment>
<keyword evidence="3" id="KW-0597">Phosphoprotein</keyword>
<evidence type="ECO:0000313" key="12">
    <source>
        <dbReference type="Proteomes" id="UP000606194"/>
    </source>
</evidence>